<proteinExistence type="predicted"/>
<dbReference type="RefSeq" id="WP_096862673.1">
    <property type="nucleotide sequence ID" value="NZ_CP023668.1"/>
</dbReference>
<organism evidence="1 2">
    <name type="scientific">Mesoplasma lactucae ATCC 49193</name>
    <dbReference type="NCBI Taxonomy" id="81460"/>
    <lineage>
        <taxon>Bacteria</taxon>
        <taxon>Bacillati</taxon>
        <taxon>Mycoplasmatota</taxon>
        <taxon>Mollicutes</taxon>
        <taxon>Entomoplasmatales</taxon>
        <taxon>Entomoplasmataceae</taxon>
        <taxon>Mesoplasma</taxon>
    </lineage>
</organism>
<dbReference type="EMBL" id="CP023668">
    <property type="protein sequence ID" value="ATG97385.1"/>
    <property type="molecule type" value="Genomic_DNA"/>
</dbReference>
<sequence length="266" mass="31944">MDILEIFKRSLRKPNTIQPNESVFENAPKKRNINCLTSFKKECKIDLHDLHPIIVKTKIMVEENHDLKDFYIETKRFLNYIDEEIQWYQNHYQIDFLNHNSFRAVNLFTNIVDFYDKLAFLYDATKEGIGLENKINDDQSLTKEQAKAMWEKLFFSDLKTHTFVVTILSDVEENFDKCNFYRYYLKEKRNFFVHEPSIFTYKENEYQQKEYHLIYEACLKNTGSGVANTLRDNVYFATLYLILLIQFLGFKTKDLKENNPDSIFFN</sequence>
<reference evidence="1 2" key="1">
    <citation type="submission" date="2017-09" db="EMBL/GenBank/DDBJ databases">
        <title>SPAdes assembly of the Mesoplasma lactucae genome.</title>
        <authorList>
            <person name="Knight T.F."/>
            <person name="Rubinstein R."/>
            <person name="Citino T."/>
        </authorList>
    </citation>
    <scope>NUCLEOTIDE SEQUENCE [LARGE SCALE GENOMIC DNA]</scope>
    <source>
        <strain evidence="1 2">831-C4</strain>
    </source>
</reference>
<dbReference type="Proteomes" id="UP000232227">
    <property type="component" value="Chromosome"/>
</dbReference>
<accession>A0A291IR15</accession>
<dbReference type="KEGG" id="mlac:CP520_01255"/>
<gene>
    <name evidence="1" type="ORF">CP520_01255</name>
</gene>
<evidence type="ECO:0000313" key="1">
    <source>
        <dbReference type="EMBL" id="ATG97385.1"/>
    </source>
</evidence>
<dbReference type="AlphaFoldDB" id="A0A291IR15"/>
<protein>
    <submittedName>
        <fullName evidence="1">Uncharacterized protein</fullName>
    </submittedName>
</protein>
<evidence type="ECO:0000313" key="2">
    <source>
        <dbReference type="Proteomes" id="UP000232227"/>
    </source>
</evidence>
<name>A0A291IR15_9MOLU</name>
<keyword evidence="2" id="KW-1185">Reference proteome</keyword>